<evidence type="ECO:0000259" key="7">
    <source>
        <dbReference type="PROSITE" id="PS50206"/>
    </source>
</evidence>
<dbReference type="RefSeq" id="WP_349428302.1">
    <property type="nucleotide sequence ID" value="NZ_CP151632.1"/>
</dbReference>
<keyword evidence="4" id="KW-0274">FAD</keyword>
<dbReference type="SMART" id="SM00450">
    <property type="entry name" value="RHOD"/>
    <property type="match status" value="1"/>
</dbReference>
<evidence type="ECO:0000256" key="4">
    <source>
        <dbReference type="ARBA" id="ARBA00022827"/>
    </source>
</evidence>
<reference evidence="8" key="1">
    <citation type="submission" date="2024-04" db="EMBL/GenBank/DDBJ databases">
        <authorList>
            <person name="Roder T."/>
            <person name="Oberhansli S."/>
            <person name="Kreuzer M."/>
        </authorList>
    </citation>
    <scope>NUCLEOTIDE SEQUENCE</scope>
    <source>
        <strain evidence="8">LWS13-1.2</strain>
    </source>
</reference>
<dbReference type="SUPFAM" id="SSF52821">
    <property type="entry name" value="Rhodanese/Cell cycle control phosphatase"/>
    <property type="match status" value="1"/>
</dbReference>
<name>A0AAU6SA53_9MICO</name>
<dbReference type="Pfam" id="PF02852">
    <property type="entry name" value="Pyr_redox_dim"/>
    <property type="match status" value="1"/>
</dbReference>
<dbReference type="Gene3D" id="3.40.250.10">
    <property type="entry name" value="Rhodanese-like domain"/>
    <property type="match status" value="1"/>
</dbReference>
<keyword evidence="6" id="KW-0676">Redox-active center</keyword>
<evidence type="ECO:0000256" key="5">
    <source>
        <dbReference type="ARBA" id="ARBA00023002"/>
    </source>
</evidence>
<feature type="domain" description="Rhodanese" evidence="7">
    <location>
        <begin position="461"/>
        <end position="551"/>
    </location>
</feature>
<organism evidence="8">
    <name type="scientific">Microbacterium sp. LWS13-1.2</name>
    <dbReference type="NCBI Taxonomy" id="3135264"/>
    <lineage>
        <taxon>Bacteria</taxon>
        <taxon>Bacillati</taxon>
        <taxon>Actinomycetota</taxon>
        <taxon>Actinomycetes</taxon>
        <taxon>Micrococcales</taxon>
        <taxon>Microbacteriaceae</taxon>
        <taxon>Microbacterium</taxon>
    </lineage>
</organism>
<dbReference type="PROSITE" id="PS50206">
    <property type="entry name" value="RHODANESE_3"/>
    <property type="match status" value="1"/>
</dbReference>
<dbReference type="InterPro" id="IPR001763">
    <property type="entry name" value="Rhodanese-like_dom"/>
</dbReference>
<keyword evidence="5" id="KW-0560">Oxidoreductase</keyword>
<dbReference type="Gene3D" id="3.50.50.60">
    <property type="entry name" value="FAD/NAD(P)-binding domain"/>
    <property type="match status" value="2"/>
</dbReference>
<accession>A0AAU6SA53</accession>
<dbReference type="Pfam" id="PF00581">
    <property type="entry name" value="Rhodanese"/>
    <property type="match status" value="1"/>
</dbReference>
<comment type="cofactor">
    <cofactor evidence="1">
        <name>FAD</name>
        <dbReference type="ChEBI" id="CHEBI:57692"/>
    </cofactor>
</comment>
<evidence type="ECO:0000256" key="3">
    <source>
        <dbReference type="ARBA" id="ARBA00022630"/>
    </source>
</evidence>
<comment type="similarity">
    <text evidence="2">Belongs to the class-III pyridine nucleotide-disulfide oxidoreductase family.</text>
</comment>
<dbReference type="Pfam" id="PF07992">
    <property type="entry name" value="Pyr_redox_2"/>
    <property type="match status" value="1"/>
</dbReference>
<evidence type="ECO:0000256" key="6">
    <source>
        <dbReference type="ARBA" id="ARBA00023284"/>
    </source>
</evidence>
<protein>
    <submittedName>
        <fullName evidence="8">FAD-dependent oxidoreductase</fullName>
    </submittedName>
</protein>
<dbReference type="InterPro" id="IPR023753">
    <property type="entry name" value="FAD/NAD-binding_dom"/>
</dbReference>
<dbReference type="SUPFAM" id="SSF55424">
    <property type="entry name" value="FAD/NAD-linked reductases, dimerisation (C-terminal) domain"/>
    <property type="match status" value="1"/>
</dbReference>
<dbReference type="InterPro" id="IPR050260">
    <property type="entry name" value="FAD-bd_OxRdtase"/>
</dbReference>
<dbReference type="InterPro" id="IPR016156">
    <property type="entry name" value="FAD/NAD-linked_Rdtase_dimer_sf"/>
</dbReference>
<dbReference type="GO" id="GO:0016491">
    <property type="term" value="F:oxidoreductase activity"/>
    <property type="evidence" value="ECO:0007669"/>
    <property type="project" value="UniProtKB-KW"/>
</dbReference>
<dbReference type="PRINTS" id="PR00411">
    <property type="entry name" value="PNDRDTASEI"/>
</dbReference>
<evidence type="ECO:0000256" key="1">
    <source>
        <dbReference type="ARBA" id="ARBA00001974"/>
    </source>
</evidence>
<dbReference type="InterPro" id="IPR004099">
    <property type="entry name" value="Pyr_nucl-diS_OxRdtase_dimer"/>
</dbReference>
<dbReference type="AlphaFoldDB" id="A0AAU6SA53"/>
<dbReference type="PANTHER" id="PTHR43429:SF1">
    <property type="entry name" value="NAD(P)H SULFUR OXIDOREDUCTASE (COA-DEPENDENT)"/>
    <property type="match status" value="1"/>
</dbReference>
<dbReference type="SUPFAM" id="SSF51905">
    <property type="entry name" value="FAD/NAD(P)-binding domain"/>
    <property type="match status" value="1"/>
</dbReference>
<dbReference type="EMBL" id="CP151632">
    <property type="protein sequence ID" value="WZO33769.1"/>
    <property type="molecule type" value="Genomic_DNA"/>
</dbReference>
<dbReference type="InterPro" id="IPR036873">
    <property type="entry name" value="Rhodanese-like_dom_sf"/>
</dbReference>
<keyword evidence="3" id="KW-0285">Flavoprotein</keyword>
<dbReference type="PRINTS" id="PR00368">
    <property type="entry name" value="FADPNR"/>
</dbReference>
<dbReference type="PANTHER" id="PTHR43429">
    <property type="entry name" value="PYRIDINE NUCLEOTIDE-DISULFIDE OXIDOREDUCTASE DOMAIN-CONTAINING"/>
    <property type="match status" value="1"/>
</dbReference>
<sequence>MRIVIVGGVAGGMSCAARARRLDESAEIIVLERGAHVSYANCGLPYLVGGEIVDPRALLVQTPDSLRAALALDVRPGNEVIAVDSDAHLVTVRSADGLEQIAYDALVLSPGASAFVPPIPGVDSPRVRTLRTVEDAVALREIVTKGARRAVILGAGFIGIEAAEALAAQGLDVSVVELAPQPLPPVEPELAWLVSEELRALGIDLRVGIAATSIHHEPDADTVVLADGTELAADLIVMSVGVRPDTAVFEEAGVACERGAMIVDSHGRTSVPGIWAVGDATLSVDAITGARRPVALAGPANRAGRLVADDIIRPETAREIPQPVGTAIVRVGSLTAALTGANRMALDATATDFRTLHLHANQHAGYFPGASQIHLVVHIDPESGRLLGAQAVGTEGVDKRIDVLATALRAGMTVDELIDLDLAYSPPYGQAKDAVNLTGMVGENVLNGTLALWYSEDLDEVLDEALILDVRRPDEWDTGHVPGALHIPHTELRERLDEVREVAAGRPVRVMCASGVRSAIAHRVLAQAGMDSASLSGGILTLRAALGARASDVLETEGVLQGV</sequence>
<evidence type="ECO:0000313" key="8">
    <source>
        <dbReference type="EMBL" id="WZO33769.1"/>
    </source>
</evidence>
<proteinExistence type="inferred from homology"/>
<gene>
    <name evidence="8" type="ORF">MRBLWS13_001403</name>
</gene>
<dbReference type="InterPro" id="IPR036188">
    <property type="entry name" value="FAD/NAD-bd_sf"/>
</dbReference>
<dbReference type="PROSITE" id="PS51257">
    <property type="entry name" value="PROKAR_LIPOPROTEIN"/>
    <property type="match status" value="1"/>
</dbReference>
<evidence type="ECO:0000256" key="2">
    <source>
        <dbReference type="ARBA" id="ARBA00009130"/>
    </source>
</evidence>